<accession>A0A1G2K4N9</accession>
<protein>
    <submittedName>
        <fullName evidence="1">Uncharacterized protein</fullName>
    </submittedName>
</protein>
<gene>
    <name evidence="1" type="ORF">A2633_02105</name>
</gene>
<dbReference type="AlphaFoldDB" id="A0A1G2K4N9"/>
<reference evidence="1 2" key="1">
    <citation type="journal article" date="2016" name="Nat. Commun.">
        <title>Thousands of microbial genomes shed light on interconnected biogeochemical processes in an aquifer system.</title>
        <authorList>
            <person name="Anantharaman K."/>
            <person name="Brown C.T."/>
            <person name="Hug L.A."/>
            <person name="Sharon I."/>
            <person name="Castelle C.J."/>
            <person name="Probst A.J."/>
            <person name="Thomas B.C."/>
            <person name="Singh A."/>
            <person name="Wilkins M.J."/>
            <person name="Karaoz U."/>
            <person name="Brodie E.L."/>
            <person name="Williams K.H."/>
            <person name="Hubbard S.S."/>
            <person name="Banfield J.F."/>
        </authorList>
    </citation>
    <scope>NUCLEOTIDE SEQUENCE [LARGE SCALE GENOMIC DNA]</scope>
</reference>
<dbReference type="Proteomes" id="UP000177152">
    <property type="component" value="Unassembled WGS sequence"/>
</dbReference>
<comment type="caution">
    <text evidence="1">The sequence shown here is derived from an EMBL/GenBank/DDBJ whole genome shotgun (WGS) entry which is preliminary data.</text>
</comment>
<dbReference type="EMBL" id="MHQC01000037">
    <property type="protein sequence ID" value="OGZ94376.1"/>
    <property type="molecule type" value="Genomic_DNA"/>
</dbReference>
<evidence type="ECO:0000313" key="1">
    <source>
        <dbReference type="EMBL" id="OGZ94376.1"/>
    </source>
</evidence>
<organism evidence="1 2">
    <name type="scientific">Candidatus Sungbacteria bacterium RIFCSPHIGHO2_01_FULL_47_32</name>
    <dbReference type="NCBI Taxonomy" id="1802264"/>
    <lineage>
        <taxon>Bacteria</taxon>
        <taxon>Candidatus Sungiibacteriota</taxon>
    </lineage>
</organism>
<sequence length="129" mass="15010">MGVEGEQKTESKENLEKRAHDLVTGMWRFEFALLKKKSKIDDLLDPKHFEDLAAERDDMTVAGVSKGEMEKYSSLRQKAIKRYKEMSMELDKIWQKIDADLKLKISNEAGLDALYELWNARVMDNLDVK</sequence>
<evidence type="ECO:0000313" key="2">
    <source>
        <dbReference type="Proteomes" id="UP000177152"/>
    </source>
</evidence>
<proteinExistence type="predicted"/>
<name>A0A1G2K4N9_9BACT</name>